<dbReference type="Gene3D" id="3.40.50.720">
    <property type="entry name" value="NAD(P)-binding Rossmann-like Domain"/>
    <property type="match status" value="1"/>
</dbReference>
<evidence type="ECO:0008006" key="3">
    <source>
        <dbReference type="Google" id="ProtNLM"/>
    </source>
</evidence>
<gene>
    <name evidence="1" type="ORF">Aau02nite_73320</name>
</gene>
<sequence length="127" mass="13125">MLEAVGGATLEAGLAATKRGTGRVVVYGLPGGDAAITHRGLVYRHQVHVVGIGVLIRAAPQIFGDVMGELFGLIAAGVLSPRRPTTYQLTEGPKALAQLEASHRGQTAAAALSGWEFVGTSLQLLEP</sequence>
<organism evidence="1 2">
    <name type="scientific">Actinoplanes auranticolor</name>
    <dbReference type="NCBI Taxonomy" id="47988"/>
    <lineage>
        <taxon>Bacteria</taxon>
        <taxon>Bacillati</taxon>
        <taxon>Actinomycetota</taxon>
        <taxon>Actinomycetes</taxon>
        <taxon>Micromonosporales</taxon>
        <taxon>Micromonosporaceae</taxon>
        <taxon>Actinoplanes</taxon>
    </lineage>
</organism>
<dbReference type="EMBL" id="BOQL01000065">
    <property type="protein sequence ID" value="GIM76922.1"/>
    <property type="molecule type" value="Genomic_DNA"/>
</dbReference>
<proteinExistence type="predicted"/>
<reference evidence="1" key="1">
    <citation type="submission" date="2021-03" db="EMBL/GenBank/DDBJ databases">
        <title>Whole genome shotgun sequence of Actinoplanes auranticolor NBRC 12245.</title>
        <authorList>
            <person name="Komaki H."/>
            <person name="Tamura T."/>
        </authorList>
    </citation>
    <scope>NUCLEOTIDE SEQUENCE</scope>
    <source>
        <strain evidence="1">NBRC 12245</strain>
    </source>
</reference>
<accession>A0A919ST06</accession>
<evidence type="ECO:0000313" key="1">
    <source>
        <dbReference type="EMBL" id="GIM76922.1"/>
    </source>
</evidence>
<dbReference type="Pfam" id="PF13602">
    <property type="entry name" value="ADH_zinc_N_2"/>
    <property type="match status" value="1"/>
</dbReference>
<keyword evidence="2" id="KW-1185">Reference proteome</keyword>
<dbReference type="InterPro" id="IPR036291">
    <property type="entry name" value="NAD(P)-bd_dom_sf"/>
</dbReference>
<dbReference type="Gene3D" id="3.90.180.10">
    <property type="entry name" value="Medium-chain alcohol dehydrogenases, catalytic domain"/>
    <property type="match status" value="1"/>
</dbReference>
<comment type="caution">
    <text evidence="1">The sequence shown here is derived from an EMBL/GenBank/DDBJ whole genome shotgun (WGS) entry which is preliminary data.</text>
</comment>
<protein>
    <recommendedName>
        <fullName evidence="3">Zinc-binding dehydrogenase</fullName>
    </recommendedName>
</protein>
<dbReference type="SUPFAM" id="SSF51735">
    <property type="entry name" value="NAD(P)-binding Rossmann-fold domains"/>
    <property type="match status" value="1"/>
</dbReference>
<dbReference type="Proteomes" id="UP000681340">
    <property type="component" value="Unassembled WGS sequence"/>
</dbReference>
<name>A0A919ST06_9ACTN</name>
<evidence type="ECO:0000313" key="2">
    <source>
        <dbReference type="Proteomes" id="UP000681340"/>
    </source>
</evidence>
<dbReference type="AlphaFoldDB" id="A0A919ST06"/>